<dbReference type="InterPro" id="IPR001283">
    <property type="entry name" value="CRISP-related"/>
</dbReference>
<dbReference type="InterPro" id="IPR014044">
    <property type="entry name" value="CAP_dom"/>
</dbReference>
<dbReference type="AlphaFoldDB" id="A0A0K8R3J6"/>
<dbReference type="PRINTS" id="PR00838">
    <property type="entry name" value="V5ALLERGEN"/>
</dbReference>
<sequence>MNLFSLEFVLPVYLVLDTVVGQYHPTSRETGMEFFRKKCVDRHNHYRKLHRSPRLVQNTKINLWAQGWAEYIARIDQMRHRDGNPYGENIYRIGRVHHGYKPKAKDVVDSWYSEVKYYNYSDPGFGYNTGHFTLVVWRATARLGCGWARSVTDHIYVVCNYDPPGNIHNKFKENVLKPKPRPFQ</sequence>
<dbReference type="Pfam" id="PF00188">
    <property type="entry name" value="CAP"/>
    <property type="match status" value="1"/>
</dbReference>
<feature type="domain" description="SCP" evidence="2">
    <location>
        <begin position="34"/>
        <end position="169"/>
    </location>
</feature>
<dbReference type="EMBL" id="GADI01008350">
    <property type="protein sequence ID" value="JAA65458.1"/>
    <property type="molecule type" value="mRNA"/>
</dbReference>
<evidence type="ECO:0000256" key="1">
    <source>
        <dbReference type="SAM" id="SignalP"/>
    </source>
</evidence>
<dbReference type="InterPro" id="IPR018244">
    <property type="entry name" value="Allrgn_V5/Tpx1_CS"/>
</dbReference>
<dbReference type="SMART" id="SM00198">
    <property type="entry name" value="SCP"/>
    <property type="match status" value="1"/>
</dbReference>
<dbReference type="PANTHER" id="PTHR10334">
    <property type="entry name" value="CYSTEINE-RICH SECRETORY PROTEIN-RELATED"/>
    <property type="match status" value="1"/>
</dbReference>
<dbReference type="PROSITE" id="PS01010">
    <property type="entry name" value="CRISP_2"/>
    <property type="match status" value="1"/>
</dbReference>
<dbReference type="InterPro" id="IPR034113">
    <property type="entry name" value="SCP_GAPR1-like"/>
</dbReference>
<dbReference type="GO" id="GO:0005576">
    <property type="term" value="C:extracellular region"/>
    <property type="evidence" value="ECO:0007669"/>
    <property type="project" value="InterPro"/>
</dbReference>
<dbReference type="CDD" id="cd05382">
    <property type="entry name" value="CAP_GAPR1-like"/>
    <property type="match status" value="1"/>
</dbReference>
<feature type="signal peptide" evidence="1">
    <location>
        <begin position="1"/>
        <end position="21"/>
    </location>
</feature>
<evidence type="ECO:0000313" key="3">
    <source>
        <dbReference type="EMBL" id="JAA65458.1"/>
    </source>
</evidence>
<dbReference type="InterPro" id="IPR002413">
    <property type="entry name" value="V5_allergen-like"/>
</dbReference>
<accession>A0A0K8R3J6</accession>
<keyword evidence="1" id="KW-0732">Signal</keyword>
<dbReference type="FunFam" id="3.40.33.10:FF:000002">
    <property type="entry name" value="Golgi-associated plant pathogenesis-related protein 1"/>
    <property type="match status" value="1"/>
</dbReference>
<organism evidence="3">
    <name type="scientific">Ixodes ricinus</name>
    <name type="common">Common tick</name>
    <name type="synonym">Acarus ricinus</name>
    <dbReference type="NCBI Taxonomy" id="34613"/>
    <lineage>
        <taxon>Eukaryota</taxon>
        <taxon>Metazoa</taxon>
        <taxon>Ecdysozoa</taxon>
        <taxon>Arthropoda</taxon>
        <taxon>Chelicerata</taxon>
        <taxon>Arachnida</taxon>
        <taxon>Acari</taxon>
        <taxon>Parasitiformes</taxon>
        <taxon>Ixodida</taxon>
        <taxon>Ixodoidea</taxon>
        <taxon>Ixodidae</taxon>
        <taxon>Ixodinae</taxon>
        <taxon>Ixodes</taxon>
    </lineage>
</organism>
<proteinExistence type="evidence at transcript level"/>
<evidence type="ECO:0000259" key="2">
    <source>
        <dbReference type="SMART" id="SM00198"/>
    </source>
</evidence>
<name>A0A0K8R3J6_IXORI</name>
<dbReference type="InterPro" id="IPR035940">
    <property type="entry name" value="CAP_sf"/>
</dbReference>
<dbReference type="SUPFAM" id="SSF55797">
    <property type="entry name" value="PR-1-like"/>
    <property type="match status" value="1"/>
</dbReference>
<feature type="chain" id="PRO_5005515566" evidence="1">
    <location>
        <begin position="22"/>
        <end position="184"/>
    </location>
</feature>
<protein>
    <submittedName>
        <fullName evidence="3">Putative antigen 5 protein</fullName>
    </submittedName>
</protein>
<dbReference type="Gene3D" id="3.40.33.10">
    <property type="entry name" value="CAP"/>
    <property type="match status" value="1"/>
</dbReference>
<reference evidence="3" key="1">
    <citation type="submission" date="2012-12" db="EMBL/GenBank/DDBJ databases">
        <title>Identification and characterization of a phenylalanine ammonia-lyase gene family in Isatis indigotica Fort.</title>
        <authorList>
            <person name="Liu Q."/>
            <person name="Chen J."/>
            <person name="Zhou X."/>
            <person name="Di P."/>
            <person name="Xiao Y."/>
            <person name="Xuan H."/>
            <person name="Zhang L."/>
            <person name="Chen W."/>
        </authorList>
    </citation>
    <scope>NUCLEOTIDE SEQUENCE</scope>
    <source>
        <tissue evidence="3">Salivary gland</tissue>
    </source>
</reference>
<dbReference type="PRINTS" id="PR00837">
    <property type="entry name" value="V5TPXLIKE"/>
</dbReference>